<proteinExistence type="predicted"/>
<keyword evidence="2" id="KW-1133">Transmembrane helix</keyword>
<feature type="transmembrane region" description="Helical" evidence="2">
    <location>
        <begin position="67"/>
        <end position="91"/>
    </location>
</feature>
<evidence type="ECO:0000256" key="2">
    <source>
        <dbReference type="SAM" id="Phobius"/>
    </source>
</evidence>
<organism evidence="3 4">
    <name type="scientific">Brachybacterium kimchii</name>
    <dbReference type="NCBI Taxonomy" id="2942909"/>
    <lineage>
        <taxon>Bacteria</taxon>
        <taxon>Bacillati</taxon>
        <taxon>Actinomycetota</taxon>
        <taxon>Actinomycetes</taxon>
        <taxon>Micrococcales</taxon>
        <taxon>Dermabacteraceae</taxon>
        <taxon>Brachybacterium</taxon>
    </lineage>
</organism>
<evidence type="ECO:0000313" key="4">
    <source>
        <dbReference type="Proteomes" id="UP001055868"/>
    </source>
</evidence>
<protein>
    <recommendedName>
        <fullName evidence="5">DUF4386 domain-containing protein</fullName>
    </recommendedName>
</protein>
<evidence type="ECO:0000256" key="1">
    <source>
        <dbReference type="SAM" id="MobiDB-lite"/>
    </source>
</evidence>
<keyword evidence="4" id="KW-1185">Reference proteome</keyword>
<dbReference type="RefSeq" id="WP_249477277.1">
    <property type="nucleotide sequence ID" value="NZ_CP097218.1"/>
</dbReference>
<gene>
    <name evidence="3" type="ORF">M4486_11365</name>
</gene>
<accession>A0ABY4N4L7</accession>
<feature type="transmembrane region" description="Helical" evidence="2">
    <location>
        <begin position="103"/>
        <end position="123"/>
    </location>
</feature>
<feature type="transmembrane region" description="Helical" evidence="2">
    <location>
        <begin position="26"/>
        <end position="47"/>
    </location>
</feature>
<dbReference type="EMBL" id="CP097218">
    <property type="protein sequence ID" value="UQN28249.1"/>
    <property type="molecule type" value="Genomic_DNA"/>
</dbReference>
<name>A0ABY4N4L7_9MICO</name>
<feature type="transmembrane region" description="Helical" evidence="2">
    <location>
        <begin position="177"/>
        <end position="197"/>
    </location>
</feature>
<keyword evidence="2" id="KW-0812">Transmembrane</keyword>
<evidence type="ECO:0000313" key="3">
    <source>
        <dbReference type="EMBL" id="UQN28249.1"/>
    </source>
</evidence>
<reference evidence="3" key="1">
    <citation type="submission" date="2022-05" db="EMBL/GenBank/DDBJ databases">
        <title>Genomic analysis of Brachybacterium sp. CBA3104.</title>
        <authorList>
            <person name="Roh S.W."/>
            <person name="Kim Y.B."/>
            <person name="Kim Y."/>
        </authorList>
    </citation>
    <scope>NUCLEOTIDE SEQUENCE</scope>
    <source>
        <strain evidence="3">CBA3104</strain>
    </source>
</reference>
<feature type="transmembrane region" description="Helical" evidence="2">
    <location>
        <begin position="203"/>
        <end position="222"/>
    </location>
</feature>
<feature type="region of interest" description="Disordered" evidence="1">
    <location>
        <begin position="1"/>
        <end position="22"/>
    </location>
</feature>
<sequence length="242" mass="24599">MNFSDTPRTTPSAHARRRPMGPHPGIVGAVSLALVIASLLVAAPMGGSPSFGSLAGAPQDQYGTTTQWSAMLLLGSAVPLGILAATLYSHLRGQGFRVPGPAIALFGGIGASSMLMLSALVTWTLSHEAIATDPRLARALELLAQSSGGVAHALGLGLLVAGVAVPGLLGRMLPAPLPWAGLLVAAICEVSVLSLVIAPLGFLTVLGRFAALVWLVVIGFALSRTTGTRTTGSRITTPKETS</sequence>
<evidence type="ECO:0008006" key="5">
    <source>
        <dbReference type="Google" id="ProtNLM"/>
    </source>
</evidence>
<dbReference type="Proteomes" id="UP001055868">
    <property type="component" value="Chromosome"/>
</dbReference>
<feature type="transmembrane region" description="Helical" evidence="2">
    <location>
        <begin position="143"/>
        <end position="165"/>
    </location>
</feature>
<feature type="compositionally biased region" description="Polar residues" evidence="1">
    <location>
        <begin position="1"/>
        <end position="12"/>
    </location>
</feature>
<keyword evidence="2" id="KW-0472">Membrane</keyword>